<reference evidence="1" key="1">
    <citation type="submission" date="2022-02" db="EMBL/GenBank/DDBJ databases">
        <title>Paenibacillus sp. MBLB1832 Whole Genome Shotgun Sequencing.</title>
        <authorList>
            <person name="Hwang C.Y."/>
            <person name="Cho E.-S."/>
            <person name="Seo M.-J."/>
        </authorList>
    </citation>
    <scope>NUCLEOTIDE SEQUENCE</scope>
    <source>
        <strain evidence="1">MBLB1832</strain>
    </source>
</reference>
<evidence type="ECO:0000313" key="2">
    <source>
        <dbReference type="Proteomes" id="UP001304650"/>
    </source>
</evidence>
<accession>A0AA96LW01</accession>
<dbReference type="Proteomes" id="UP001304650">
    <property type="component" value="Chromosome"/>
</dbReference>
<proteinExistence type="predicted"/>
<sequence>MGSKWKVVNATGTTVTALLAESEGEFDRAAFDRDEEDDLELASA</sequence>
<dbReference type="RefSeq" id="WP_314802637.1">
    <property type="nucleotide sequence ID" value="NZ_CP130319.1"/>
</dbReference>
<keyword evidence="2" id="KW-1185">Reference proteome</keyword>
<gene>
    <name evidence="1" type="ORF">MJB10_06175</name>
</gene>
<dbReference type="KEGG" id="proo:MJB10_06175"/>
<dbReference type="EMBL" id="CP130319">
    <property type="protein sequence ID" value="WNR45685.1"/>
    <property type="molecule type" value="Genomic_DNA"/>
</dbReference>
<evidence type="ECO:0000313" key="1">
    <source>
        <dbReference type="EMBL" id="WNR45685.1"/>
    </source>
</evidence>
<name>A0AA96LW01_9BACL</name>
<organism evidence="1 2">
    <name type="scientific">Paenibacillus roseopurpureus</name>
    <dbReference type="NCBI Taxonomy" id="2918901"/>
    <lineage>
        <taxon>Bacteria</taxon>
        <taxon>Bacillati</taxon>
        <taxon>Bacillota</taxon>
        <taxon>Bacilli</taxon>
        <taxon>Bacillales</taxon>
        <taxon>Paenibacillaceae</taxon>
        <taxon>Paenibacillus</taxon>
    </lineage>
</organism>
<protein>
    <submittedName>
        <fullName evidence="1">Uncharacterized protein</fullName>
    </submittedName>
</protein>
<dbReference type="AlphaFoldDB" id="A0AA96LW01"/>